<keyword evidence="1" id="KW-0418">Kinase</keyword>
<dbReference type="PANTHER" id="PTHR34590">
    <property type="entry name" value="OS03G0124300 PROTEIN-RELATED"/>
    <property type="match status" value="1"/>
</dbReference>
<name>A0AAQ3JX05_9LILI</name>
<keyword evidence="1" id="KW-0808">Transferase</keyword>
<keyword evidence="2" id="KW-1185">Reference proteome</keyword>
<accession>A0AAQ3JX05</accession>
<dbReference type="AlphaFoldDB" id="A0AAQ3JX05"/>
<evidence type="ECO:0000313" key="1">
    <source>
        <dbReference type="EMBL" id="WOK97756.1"/>
    </source>
</evidence>
<organism evidence="1 2">
    <name type="scientific">Canna indica</name>
    <name type="common">Indian-shot</name>
    <dbReference type="NCBI Taxonomy" id="4628"/>
    <lineage>
        <taxon>Eukaryota</taxon>
        <taxon>Viridiplantae</taxon>
        <taxon>Streptophyta</taxon>
        <taxon>Embryophyta</taxon>
        <taxon>Tracheophyta</taxon>
        <taxon>Spermatophyta</taxon>
        <taxon>Magnoliopsida</taxon>
        <taxon>Liliopsida</taxon>
        <taxon>Zingiberales</taxon>
        <taxon>Cannaceae</taxon>
        <taxon>Canna</taxon>
    </lineage>
</organism>
<evidence type="ECO:0000313" key="2">
    <source>
        <dbReference type="Proteomes" id="UP001327560"/>
    </source>
</evidence>
<gene>
    <name evidence="1" type="ORF">Cni_G06464</name>
</gene>
<dbReference type="EMBL" id="CP136891">
    <property type="protein sequence ID" value="WOK97756.1"/>
    <property type="molecule type" value="Genomic_DNA"/>
</dbReference>
<dbReference type="PANTHER" id="PTHR34590:SF5">
    <property type="entry name" value="OS04G0586500 PROTEIN"/>
    <property type="match status" value="1"/>
</dbReference>
<proteinExistence type="predicted"/>
<keyword evidence="1" id="KW-0675">Receptor</keyword>
<dbReference type="GO" id="GO:0004714">
    <property type="term" value="F:transmembrane receptor protein tyrosine kinase activity"/>
    <property type="evidence" value="ECO:0007669"/>
    <property type="project" value="InterPro"/>
</dbReference>
<protein>
    <submittedName>
        <fullName evidence="1">Receptor-like protein kinase ANXUR1</fullName>
    </submittedName>
</protein>
<dbReference type="Proteomes" id="UP001327560">
    <property type="component" value="Chromosome 2"/>
</dbReference>
<reference evidence="1 2" key="1">
    <citation type="submission" date="2023-10" db="EMBL/GenBank/DDBJ databases">
        <title>Chromosome-scale genome assembly provides insights into flower coloration mechanisms of Canna indica.</title>
        <authorList>
            <person name="Li C."/>
        </authorList>
    </citation>
    <scope>NUCLEOTIDE SEQUENCE [LARGE SCALE GENOMIC DNA]</scope>
    <source>
        <tissue evidence="1">Flower</tissue>
    </source>
</reference>
<dbReference type="InterPro" id="IPR045272">
    <property type="entry name" value="ANXUR1/2-like"/>
</dbReference>
<sequence length="475" mass="53696">MPVKYLGTMVDSKKLSIKEQEIVFDKVQSKLDSWASNSVSQAGKVGNGKDISILNDPWISNIPIGKWPTFVNIREISSFDNVSQLIKGNDWDYELLINLFGSIQSSIIGEIYIPKHEAVDRWIWSKNNSGILSCLWLLEGKNYDKEHCNNLNGFIGASLWHLRKNRNKAFFEKKRFGVNTIFSKALADVSISSKLSSDNEVMIARGQTIPAPIRPIHKRQTEIYCDAAWFTSLEKIGIGVFIKNHEGLVIDIWDIADMLRIKNWYHLKRELNKPADSLAQLGMHRDEFLNIFPDNFCVNPSLVCSGHVNATMVANLSSSLLEYNGEESIVNVEEHHECSADQGDGREKEREDGSISLTFKPYNEPAQLVGFATQSVDVSISALLTMYKLNVGGQYLPPINDSGLSRTWYDDTPYIYEASFSITFSANDNVTIQYPDGTPNYVGPTNVYRTTRSIGPDLKVTMNYNLMWIFEVNFT</sequence>